<reference evidence="18 19" key="1">
    <citation type="journal article" date="1999" name="J. Virol.">
        <title>The genome of Melanoplus sanguinipes entomopoxvirus.</title>
        <authorList>
            <person name="Afonso C.L."/>
            <person name="Tulman E.R."/>
            <person name="Lu Z."/>
            <person name="Oma E."/>
            <person name="Kutish G.F."/>
            <person name="Rock D.L."/>
        </authorList>
    </citation>
    <scope>NUCLEOTIDE SEQUENCE [LARGE SCALE GENOMIC DNA]</scope>
    <source>
        <strain evidence="18">Tucson</strain>
    </source>
</reference>
<dbReference type="SUPFAM" id="SSF53335">
    <property type="entry name" value="S-adenosyl-L-methionine-dependent methyltransferases"/>
    <property type="match status" value="1"/>
</dbReference>
<dbReference type="KEGG" id="vg:1449828"/>
<dbReference type="GeneID" id="1449828"/>
<dbReference type="GO" id="GO:0031440">
    <property type="term" value="P:regulation of mRNA 3'-end processing"/>
    <property type="evidence" value="ECO:0007669"/>
    <property type="project" value="UniProtKB-UniRule"/>
</dbReference>
<comment type="function">
    <text evidence="12 15">Displays methyltransferase, positive regulation of the poly(A) polymerase and transcription elongation activities. Involved in the modification of both mRNA ends and in intermediate and late gene positive transcription elongation. At the mRNAs 5' end, methylates the ribose 2' OH group of the first transcribed nucleotide, thereby producing a 2'-O-methylpurine cap. At the 3' end, functions as a processivity factor which stimulates the activity of the viral poly(A) polymerase OPG063 that creates mRNA's poly(A) tail. In the presence of OPG102, OPG063 does not dissociate from the RNA allowing tail elongation to around 250 adenylates.</text>
</comment>
<comment type="subunit">
    <text evidence="13 15">Interacts with poly(A) polymerase catalytic subunit OPG063. Interacts with OPG109 and OPG123; these interactions might help linking transcription to capping and polyadenylation.</text>
</comment>
<protein>
    <recommendedName>
        <fullName evidence="3 15">Cap-specific mRNA (nucleoside-2'-O-)-methyltransferase</fullName>
        <ecNumber evidence="2 15">2.1.1.57</ecNumber>
    </recommendedName>
</protein>
<keyword evidence="10" id="KW-0648">Protein biosynthesis</keyword>
<evidence type="ECO:0000256" key="15">
    <source>
        <dbReference type="PIRNR" id="PIRNR003726"/>
    </source>
</evidence>
<keyword evidence="11 15" id="KW-0506">mRNA capping</keyword>
<gene>
    <name evidence="18" type="primary">MSV041</name>
</gene>
<keyword evidence="5 15" id="KW-0507">mRNA processing</keyword>
<organismHost>
    <name type="scientific">Melanoplus sanguinipes</name>
    <name type="common">Migratory grasshopper</name>
    <dbReference type="NCBI Taxonomy" id="65742"/>
</organismHost>
<evidence type="ECO:0000313" key="18">
    <source>
        <dbReference type="EMBL" id="AAC97833.1"/>
    </source>
</evidence>
<dbReference type="OrthoDB" id="9224at10239"/>
<proteinExistence type="predicted"/>
<dbReference type="Pfam" id="PF01358">
    <property type="entry name" value="PARP_regulatory"/>
    <property type="match status" value="1"/>
</dbReference>
<keyword evidence="19" id="KW-1185">Reference proteome</keyword>
<evidence type="ECO:0000256" key="9">
    <source>
        <dbReference type="ARBA" id="ARBA00022844"/>
    </source>
</evidence>
<evidence type="ECO:0000256" key="16">
    <source>
        <dbReference type="PIRSR" id="PIRSR003726-1"/>
    </source>
</evidence>
<comment type="catalytic activity">
    <reaction evidence="14 15">
        <text>a 5'-end (N(7)-methyl 5'-triphosphoguanosine)-ribonucleoside in mRNA + S-adenosyl-L-methionine = a 5'-end (N(7)-methyl 5'-triphosphoguanosine)-(2'-O-methyl-ribonucleoside) in mRNA + S-adenosyl-L-homocysteine + H(+)</text>
        <dbReference type="Rhea" id="RHEA:67020"/>
        <dbReference type="Rhea" id="RHEA-COMP:17167"/>
        <dbReference type="Rhea" id="RHEA-COMP:17168"/>
        <dbReference type="ChEBI" id="CHEBI:15378"/>
        <dbReference type="ChEBI" id="CHEBI:57856"/>
        <dbReference type="ChEBI" id="CHEBI:59789"/>
        <dbReference type="ChEBI" id="CHEBI:156461"/>
        <dbReference type="ChEBI" id="CHEBI:167609"/>
        <dbReference type="EC" id="2.1.1.57"/>
    </reaction>
</comment>
<evidence type="ECO:0000256" key="10">
    <source>
        <dbReference type="ARBA" id="ARBA00022917"/>
    </source>
</evidence>
<evidence type="ECO:0000313" key="19">
    <source>
        <dbReference type="Proteomes" id="UP000172353"/>
    </source>
</evidence>
<dbReference type="PIR" id="T28202">
    <property type="entry name" value="T28202"/>
</dbReference>
<evidence type="ECO:0000256" key="13">
    <source>
        <dbReference type="ARBA" id="ARBA00046511"/>
    </source>
</evidence>
<keyword evidence="8" id="KW-0251">Elongation factor</keyword>
<comment type="subcellular location">
    <subcellularLocation>
        <location evidence="1">Virion</location>
    </subcellularLocation>
</comment>
<feature type="active site" description="For methyltransferase activity" evidence="16">
    <location>
        <position position="173"/>
    </location>
</feature>
<keyword evidence="4 15" id="KW-0489">Methyltransferase</keyword>
<dbReference type="RefSeq" id="NP_048112.1">
    <property type="nucleotide sequence ID" value="NC_001993.1"/>
</dbReference>
<dbReference type="InterPro" id="IPR025804">
    <property type="entry name" value="Pox/kineto_cap_MeTfrase"/>
</dbReference>
<dbReference type="GO" id="GO:0044423">
    <property type="term" value="C:virion component"/>
    <property type="evidence" value="ECO:0007669"/>
    <property type="project" value="UniProtKB-KW"/>
</dbReference>
<accession>Q9YW51</accession>
<feature type="binding site" evidence="17">
    <location>
        <begin position="206"/>
        <end position="208"/>
    </location>
    <ligand>
        <name>mRNA</name>
        <dbReference type="ChEBI" id="CHEBI:33699"/>
    </ligand>
</feature>
<dbReference type="PIRSF" id="PIRSF003726">
    <property type="entry name" value="PolA_polym_reg_poxV"/>
    <property type="match status" value="1"/>
</dbReference>
<evidence type="ECO:0000256" key="4">
    <source>
        <dbReference type="ARBA" id="ARBA00022603"/>
    </source>
</evidence>
<evidence type="ECO:0000256" key="5">
    <source>
        <dbReference type="ARBA" id="ARBA00022664"/>
    </source>
</evidence>
<evidence type="ECO:0000256" key="8">
    <source>
        <dbReference type="ARBA" id="ARBA00022768"/>
    </source>
</evidence>
<evidence type="ECO:0000256" key="14">
    <source>
        <dbReference type="ARBA" id="ARBA00049042"/>
    </source>
</evidence>
<dbReference type="GO" id="GO:0004483">
    <property type="term" value="F:methyltransferase cap1 activity"/>
    <property type="evidence" value="ECO:0007669"/>
    <property type="project" value="UniProtKB-UniRule"/>
</dbReference>
<dbReference type="InterPro" id="IPR030375">
    <property type="entry name" value="Poxvir_cap_MeTfrase"/>
</dbReference>
<dbReference type="PROSITE" id="PS51612">
    <property type="entry name" value="SAM_MT_2O_PK"/>
    <property type="match status" value="1"/>
</dbReference>
<feature type="binding site" evidence="17">
    <location>
        <begin position="175"/>
        <end position="178"/>
    </location>
    <ligand>
        <name>mRNA</name>
        <dbReference type="ChEBI" id="CHEBI:33699"/>
    </ligand>
</feature>
<evidence type="ECO:0000256" key="11">
    <source>
        <dbReference type="ARBA" id="ARBA00023042"/>
    </source>
</evidence>
<keyword evidence="7 15" id="KW-0949">S-adenosyl-L-methionine</keyword>
<feature type="binding site" evidence="17">
    <location>
        <position position="232"/>
    </location>
    <ligand>
        <name>mRNA</name>
        <dbReference type="ChEBI" id="CHEBI:33699"/>
    </ligand>
</feature>
<dbReference type="EC" id="2.1.1.57" evidence="2 15"/>
<dbReference type="InterPro" id="IPR000176">
    <property type="entry name" value="mRNA_MeTrfase-like"/>
</dbReference>
<keyword evidence="9" id="KW-0946">Virion</keyword>
<dbReference type="InterPro" id="IPR029063">
    <property type="entry name" value="SAM-dependent_MTases_sf"/>
</dbReference>
<dbReference type="Proteomes" id="UP000172353">
    <property type="component" value="Segment"/>
</dbReference>
<dbReference type="GO" id="GO:0006370">
    <property type="term" value="P:7-methylguanosine mRNA capping"/>
    <property type="evidence" value="ECO:0007669"/>
    <property type="project" value="UniProtKB-UniRule"/>
</dbReference>
<evidence type="ECO:0000256" key="7">
    <source>
        <dbReference type="ARBA" id="ARBA00022691"/>
    </source>
</evidence>
<evidence type="ECO:0000256" key="17">
    <source>
        <dbReference type="PIRSR" id="PIRSR003726-3"/>
    </source>
</evidence>
<dbReference type="GO" id="GO:0032259">
    <property type="term" value="P:methylation"/>
    <property type="evidence" value="ECO:0007669"/>
    <property type="project" value="UniProtKB-KW"/>
</dbReference>
<dbReference type="Gene3D" id="3.40.50.150">
    <property type="entry name" value="Vaccinia Virus protein VP39"/>
    <property type="match status" value="1"/>
</dbReference>
<dbReference type="EMBL" id="AF063866">
    <property type="protein sequence ID" value="AAC97833.1"/>
    <property type="molecule type" value="Genomic_DNA"/>
</dbReference>
<feature type="binding site" evidence="17">
    <location>
        <position position="27"/>
    </location>
    <ligand>
        <name>mRNA</name>
        <dbReference type="ChEBI" id="CHEBI:33699"/>
    </ligand>
</feature>
<evidence type="ECO:0000256" key="12">
    <source>
        <dbReference type="ARBA" id="ARBA00034661"/>
    </source>
</evidence>
<name>Q9YW51_MSEPV</name>
<feature type="binding site" evidence="17">
    <location>
        <position position="180"/>
    </location>
    <ligand>
        <name>mRNA</name>
        <dbReference type="ChEBI" id="CHEBI:33699"/>
    </ligand>
</feature>
<evidence type="ECO:0000256" key="2">
    <source>
        <dbReference type="ARBA" id="ARBA00011923"/>
    </source>
</evidence>
<keyword evidence="6 15" id="KW-0808">Transferase</keyword>
<sequence>MSIYMKINDFKKPNVLIFDNINNQLKYKPNNVSNKHPGQLKLLMTELQFFNNCNIDALNSKDRPIYVLYIGSGRGYHLIKLLDLYKDYNIKWYFYDPSGHCISLERMSQYVSINNDYFTEKNINEFKNKKPLLFISDIRSTDGSEPRTKNLIDDYKIQNNIVLNLRPLYSLLKFRYPFPDDFPPEIENEVYVDGIKFLQPFCGPQSTEMRIFVSEQNIILKNFSKEESILFEEKMYYYNKNYRIINKNDILIAGFILKSTNKFDNMKYIDIIKSLENSINNQIREDISFNKLDIK</sequence>
<evidence type="ECO:0000256" key="1">
    <source>
        <dbReference type="ARBA" id="ARBA00004328"/>
    </source>
</evidence>
<evidence type="ECO:0000256" key="3">
    <source>
        <dbReference type="ARBA" id="ARBA00015701"/>
    </source>
</evidence>
<evidence type="ECO:0000256" key="6">
    <source>
        <dbReference type="ARBA" id="ARBA00022679"/>
    </source>
</evidence>
<organism evidence="18 19">
    <name type="scientific">Melanoplus sanguinipes entomopoxvirus</name>
    <name type="common">MsEPV</name>
    <dbReference type="NCBI Taxonomy" id="83191"/>
    <lineage>
        <taxon>Viruses</taxon>
        <taxon>Varidnaviria</taxon>
        <taxon>Bamfordvirae</taxon>
        <taxon>Nucleocytoviricota</taxon>
        <taxon>Pokkesviricetes</taxon>
        <taxon>Chitovirales</taxon>
        <taxon>Poxviridae</taxon>
        <taxon>Entomopoxvirinae</taxon>
        <taxon>Deltaentomopoxvirus</taxon>
        <taxon>Deltaentomopoxvirus msanguinipes</taxon>
    </lineage>
</organism>